<evidence type="ECO:0000313" key="9">
    <source>
        <dbReference type="Proteomes" id="UP000029273"/>
    </source>
</evidence>
<evidence type="ECO:0000256" key="3">
    <source>
        <dbReference type="ARBA" id="ARBA00014376"/>
    </source>
</evidence>
<evidence type="ECO:0000313" key="8">
    <source>
        <dbReference type="EMBL" id="OBS09847.1"/>
    </source>
</evidence>
<sequence>MLAMPFSIDQALGVFPQALQLEAQRAQLLASNIANADTPGYKARDIDFKAALAAQGGQGGALPLMRTNPEHMEPSAAGGPAPVLYQVPLQPSLDGNTVNLQYNQAAFGENALRYQATLTILSGRLSGLSKAIMGT</sequence>
<accession>A0A1A6C5K7</accession>
<proteinExistence type="inferred from homology"/>
<dbReference type="InterPro" id="IPR001444">
    <property type="entry name" value="Flag_bb_rod_N"/>
</dbReference>
<organism evidence="8 9">
    <name type="scientific">Acidihalobacter prosperus</name>
    <dbReference type="NCBI Taxonomy" id="160660"/>
    <lineage>
        <taxon>Bacteria</taxon>
        <taxon>Pseudomonadati</taxon>
        <taxon>Pseudomonadota</taxon>
        <taxon>Gammaproteobacteria</taxon>
        <taxon>Chromatiales</taxon>
        <taxon>Ectothiorhodospiraceae</taxon>
        <taxon>Acidihalobacter</taxon>
    </lineage>
</organism>
<keyword evidence="4 6" id="KW-0975">Bacterial flagellum</keyword>
<evidence type="ECO:0000256" key="1">
    <source>
        <dbReference type="ARBA" id="ARBA00004117"/>
    </source>
</evidence>
<evidence type="ECO:0000256" key="2">
    <source>
        <dbReference type="ARBA" id="ARBA00009677"/>
    </source>
</evidence>
<keyword evidence="9" id="KW-1185">Reference proteome</keyword>
<dbReference type="GO" id="GO:0071978">
    <property type="term" value="P:bacterial-type flagellum-dependent swarming motility"/>
    <property type="evidence" value="ECO:0007669"/>
    <property type="project" value="TreeGrafter"/>
</dbReference>
<dbReference type="GO" id="GO:0030694">
    <property type="term" value="C:bacterial-type flagellum basal body, rod"/>
    <property type="evidence" value="ECO:0007669"/>
    <property type="project" value="InterPro"/>
</dbReference>
<dbReference type="AlphaFoldDB" id="A0A1A6C5K7"/>
<dbReference type="PIRSF" id="PIRSF002889">
    <property type="entry name" value="Rod_FlgB"/>
    <property type="match status" value="1"/>
</dbReference>
<keyword evidence="8" id="KW-0966">Cell projection</keyword>
<evidence type="ECO:0000256" key="5">
    <source>
        <dbReference type="ARBA" id="ARBA00024934"/>
    </source>
</evidence>
<protein>
    <recommendedName>
        <fullName evidence="3 6">Flagellar basal body rod protein FlgB</fullName>
    </recommendedName>
</protein>
<feature type="domain" description="Flagellar basal body rod protein N-terminal" evidence="7">
    <location>
        <begin position="18"/>
        <end position="42"/>
    </location>
</feature>
<dbReference type="InterPro" id="IPR019776">
    <property type="entry name" value="Flagellar_basal_body_rod_CS"/>
</dbReference>
<dbReference type="PANTHER" id="PTHR30435:SF12">
    <property type="entry name" value="FLAGELLAR BASAL BODY ROD PROTEIN FLGB"/>
    <property type="match status" value="1"/>
</dbReference>
<comment type="subcellular location">
    <subcellularLocation>
        <location evidence="1 6">Bacterial flagellum basal body</location>
    </subcellularLocation>
</comment>
<dbReference type="STRING" id="160660.BJI67_05605"/>
<reference evidence="8 9" key="1">
    <citation type="journal article" date="2014" name="Genome Announc.">
        <title>Draft Genome Sequence of the Iron-Oxidizing, Acidophilic, and Halotolerant 'Thiobacillus prosperus' Type Strain DSM 5130.</title>
        <authorList>
            <person name="Ossandon F.J."/>
            <person name="Cardenas J.P."/>
            <person name="Corbett M."/>
            <person name="Quatrini R."/>
            <person name="Holmes D.S."/>
            <person name="Watkin E."/>
        </authorList>
    </citation>
    <scope>NUCLEOTIDE SEQUENCE [LARGE SCALE GENOMIC DNA]</scope>
    <source>
        <strain evidence="8 9">DSM 5130</strain>
    </source>
</reference>
<dbReference type="PROSITE" id="PS00588">
    <property type="entry name" value="FLAGELLA_BB_ROD"/>
    <property type="match status" value="1"/>
</dbReference>
<evidence type="ECO:0000259" key="7">
    <source>
        <dbReference type="Pfam" id="PF00460"/>
    </source>
</evidence>
<comment type="subunit">
    <text evidence="6">The basal body constitutes a major portion of the flagellar organelle and consists of a number of rings mounted on a central rod.</text>
</comment>
<dbReference type="PANTHER" id="PTHR30435">
    <property type="entry name" value="FLAGELLAR PROTEIN"/>
    <property type="match status" value="1"/>
</dbReference>
<dbReference type="InterPro" id="IPR006300">
    <property type="entry name" value="FlgB"/>
</dbReference>
<dbReference type="EMBL" id="JQSG02000002">
    <property type="protein sequence ID" value="OBS09847.1"/>
    <property type="molecule type" value="Genomic_DNA"/>
</dbReference>
<evidence type="ECO:0000256" key="4">
    <source>
        <dbReference type="ARBA" id="ARBA00023143"/>
    </source>
</evidence>
<keyword evidence="8" id="KW-0969">Cilium</keyword>
<dbReference type="Proteomes" id="UP000029273">
    <property type="component" value="Unassembled WGS sequence"/>
</dbReference>
<gene>
    <name evidence="8" type="ORF">Thpro_020897</name>
</gene>
<dbReference type="NCBIfam" id="TIGR01396">
    <property type="entry name" value="FlgB"/>
    <property type="match status" value="1"/>
</dbReference>
<comment type="caution">
    <text evidence="8">The sequence shown here is derived from an EMBL/GenBank/DDBJ whole genome shotgun (WGS) entry which is preliminary data.</text>
</comment>
<comment type="similarity">
    <text evidence="2 6">Belongs to the flagella basal body rod proteins family.</text>
</comment>
<comment type="function">
    <text evidence="5 6">Structural component of flagellum, the bacterial motility apparatus. Part of the rod structure of flagellar basal body.</text>
</comment>
<keyword evidence="8" id="KW-0282">Flagellum</keyword>
<evidence type="ECO:0000256" key="6">
    <source>
        <dbReference type="PIRNR" id="PIRNR002889"/>
    </source>
</evidence>
<dbReference type="Pfam" id="PF00460">
    <property type="entry name" value="Flg_bb_rod"/>
    <property type="match status" value="1"/>
</dbReference>
<name>A0A1A6C5K7_9GAMM</name>